<proteinExistence type="predicted"/>
<sequence length="136" mass="15427">MAETLPHIRIFSCVVGAFINIQDHMHKTPRPETTICGSHKECSVRKSNPLPVALQPVAQPPHQPCRQKWKIFQCLLSPSARRERVLLTKNHPDPTFPAGALVTREAVRGSVKKTSFLLYGGYWNTRKLKECYQLPV</sequence>
<protein>
    <submittedName>
        <fullName evidence="1">SFRICE_012509</fullName>
    </submittedName>
</protein>
<evidence type="ECO:0000313" key="1">
    <source>
        <dbReference type="EMBL" id="SOQ37546.1"/>
    </source>
</evidence>
<accession>A0A2H1V9S9</accession>
<dbReference type="EMBL" id="ODYU01001408">
    <property type="protein sequence ID" value="SOQ37546.1"/>
    <property type="molecule type" value="Genomic_DNA"/>
</dbReference>
<reference evidence="1" key="1">
    <citation type="submission" date="2016-07" db="EMBL/GenBank/DDBJ databases">
        <authorList>
            <person name="Bretaudeau A."/>
        </authorList>
    </citation>
    <scope>NUCLEOTIDE SEQUENCE</scope>
    <source>
        <strain evidence="1">Rice</strain>
        <tissue evidence="1">Whole body</tissue>
    </source>
</reference>
<gene>
    <name evidence="1" type="ORF">SFRICE_012509</name>
</gene>
<name>A0A2H1V9S9_SPOFR</name>
<dbReference type="AlphaFoldDB" id="A0A2H1V9S9"/>
<organism evidence="1">
    <name type="scientific">Spodoptera frugiperda</name>
    <name type="common">Fall armyworm</name>
    <dbReference type="NCBI Taxonomy" id="7108"/>
    <lineage>
        <taxon>Eukaryota</taxon>
        <taxon>Metazoa</taxon>
        <taxon>Ecdysozoa</taxon>
        <taxon>Arthropoda</taxon>
        <taxon>Hexapoda</taxon>
        <taxon>Insecta</taxon>
        <taxon>Pterygota</taxon>
        <taxon>Neoptera</taxon>
        <taxon>Endopterygota</taxon>
        <taxon>Lepidoptera</taxon>
        <taxon>Glossata</taxon>
        <taxon>Ditrysia</taxon>
        <taxon>Noctuoidea</taxon>
        <taxon>Noctuidae</taxon>
        <taxon>Amphipyrinae</taxon>
        <taxon>Spodoptera</taxon>
    </lineage>
</organism>